<dbReference type="AlphaFoldDB" id="A0A812U9R7"/>
<feature type="domain" description="TRAF-type" evidence="8">
    <location>
        <begin position="24"/>
        <end position="60"/>
    </location>
</feature>
<sequence>MEHNGIGDFIETARCAVFLEHRRCPRHCGALLTGKEAARHLANECPNREDICPYGCGDRFFGYEIDDGGEHPPVCPMNLALASVEAALEASAVKEYRLALENVYAERDRARARFKSRGERDPGPVFATPDCQKRVRGVEAEGLNLLTRARRASKERLQWVIAMAALGPGDGTAASQVPPGAARYWDTMDVSKEFTRSSRPWDMSAPILDPLLQTLQDARICGADSKLRRKAEALLFMAVRRCLQAALATEVDRGDAVRESLRIADEAMKICELEDPGDLPDFCALAEKEVLRTTLRSLESTCKEFHQAVKDGDIELVKWLLDREKANPSITDPETGIPPLVMAAKAGDVAMCELLLDRGADVDARCSSDGTSSLHWACHSRTFRVVRLLLERRANPRLQDKRGHDPLVKLVRRAFLNPADACALSWHRQESHLLAGPKLEAGSGFMTIEAAKVAAESCDSVGFSVHAFVPGAEWSDECFHISLHGPGCASAVQASKVETEDDPSDLVWSHVDPAWTSFLKVKNDPAHDVSTLLAVGADPCAEDLKGLTALHHHLLTAPGGGCLACVSALLRGGADVNHRDNGSHQATPFIIVIQSKRTDLVSLMLKAAWPPPDVDCKAPDGTCALALATNLGAREIADMLRKAGASDWADAELRLGSRTIFSYDTRKPPVNN</sequence>
<dbReference type="GO" id="GO:0008270">
    <property type="term" value="F:zinc ion binding"/>
    <property type="evidence" value="ECO:0007669"/>
    <property type="project" value="UniProtKB-KW"/>
</dbReference>
<dbReference type="PANTHER" id="PTHR24198">
    <property type="entry name" value="ANKYRIN REPEAT AND PROTEIN KINASE DOMAIN-CONTAINING PROTEIN"/>
    <property type="match status" value="1"/>
</dbReference>
<keyword evidence="2" id="KW-0677">Repeat</keyword>
<dbReference type="Proteomes" id="UP000649617">
    <property type="component" value="Unassembled WGS sequence"/>
</dbReference>
<dbReference type="EMBL" id="CAJNIZ010036769">
    <property type="protein sequence ID" value="CAE7567382.1"/>
    <property type="molecule type" value="Genomic_DNA"/>
</dbReference>
<dbReference type="InterPro" id="IPR002110">
    <property type="entry name" value="Ankyrin_rpt"/>
</dbReference>
<dbReference type="Pfam" id="PF12796">
    <property type="entry name" value="Ank_2"/>
    <property type="match status" value="1"/>
</dbReference>
<feature type="zinc finger region" description="TRAF-type" evidence="7">
    <location>
        <begin position="24"/>
        <end position="60"/>
    </location>
</feature>
<protein>
    <submittedName>
        <fullName evidence="9">Ank2 protein</fullName>
    </submittedName>
</protein>
<organism evidence="9 10">
    <name type="scientific">Symbiodinium pilosum</name>
    <name type="common">Dinoflagellate</name>
    <dbReference type="NCBI Taxonomy" id="2952"/>
    <lineage>
        <taxon>Eukaryota</taxon>
        <taxon>Sar</taxon>
        <taxon>Alveolata</taxon>
        <taxon>Dinophyceae</taxon>
        <taxon>Suessiales</taxon>
        <taxon>Symbiodiniaceae</taxon>
        <taxon>Symbiodinium</taxon>
    </lineage>
</organism>
<evidence type="ECO:0000256" key="2">
    <source>
        <dbReference type="ARBA" id="ARBA00022737"/>
    </source>
</evidence>
<dbReference type="Gene3D" id="1.25.40.20">
    <property type="entry name" value="Ankyrin repeat-containing domain"/>
    <property type="match status" value="2"/>
</dbReference>
<dbReference type="PROSITE" id="PS50145">
    <property type="entry name" value="ZF_TRAF"/>
    <property type="match status" value="1"/>
</dbReference>
<evidence type="ECO:0000256" key="5">
    <source>
        <dbReference type="ARBA" id="ARBA00023043"/>
    </source>
</evidence>
<keyword evidence="4 7" id="KW-0862">Zinc</keyword>
<comment type="caution">
    <text evidence="9">The sequence shown here is derived from an EMBL/GenBank/DDBJ whole genome shotgun (WGS) entry which is preliminary data.</text>
</comment>
<reference evidence="9" key="1">
    <citation type="submission" date="2021-02" db="EMBL/GenBank/DDBJ databases">
        <authorList>
            <person name="Dougan E. K."/>
            <person name="Rhodes N."/>
            <person name="Thang M."/>
            <person name="Chan C."/>
        </authorList>
    </citation>
    <scope>NUCLEOTIDE SEQUENCE</scope>
</reference>
<dbReference type="InterPro" id="IPR013083">
    <property type="entry name" value="Znf_RING/FYVE/PHD"/>
</dbReference>
<dbReference type="OrthoDB" id="414350at2759"/>
<keyword evidence="5 6" id="KW-0040">ANK repeat</keyword>
<evidence type="ECO:0000259" key="8">
    <source>
        <dbReference type="PROSITE" id="PS50145"/>
    </source>
</evidence>
<dbReference type="SUPFAM" id="SSF48403">
    <property type="entry name" value="Ankyrin repeat"/>
    <property type="match status" value="1"/>
</dbReference>
<dbReference type="PROSITE" id="PS50088">
    <property type="entry name" value="ANK_REPEAT"/>
    <property type="match status" value="2"/>
</dbReference>
<keyword evidence="3 7" id="KW-0863">Zinc-finger</keyword>
<gene>
    <name evidence="9" type="primary">Ank2</name>
    <name evidence="9" type="ORF">SPIL2461_LOCUS15253</name>
</gene>
<keyword evidence="10" id="KW-1185">Reference proteome</keyword>
<evidence type="ECO:0000256" key="6">
    <source>
        <dbReference type="PROSITE-ProRule" id="PRU00023"/>
    </source>
</evidence>
<evidence type="ECO:0000313" key="10">
    <source>
        <dbReference type="Proteomes" id="UP000649617"/>
    </source>
</evidence>
<dbReference type="PROSITE" id="PS50297">
    <property type="entry name" value="ANK_REP_REGION"/>
    <property type="match status" value="2"/>
</dbReference>
<feature type="repeat" description="ANK" evidence="6">
    <location>
        <begin position="335"/>
        <end position="367"/>
    </location>
</feature>
<evidence type="ECO:0000256" key="4">
    <source>
        <dbReference type="ARBA" id="ARBA00022833"/>
    </source>
</evidence>
<evidence type="ECO:0000313" key="9">
    <source>
        <dbReference type="EMBL" id="CAE7567382.1"/>
    </source>
</evidence>
<dbReference type="SMART" id="SM00248">
    <property type="entry name" value="ANK"/>
    <property type="match status" value="5"/>
</dbReference>
<feature type="repeat" description="ANK" evidence="6">
    <location>
        <begin position="369"/>
        <end position="401"/>
    </location>
</feature>
<evidence type="ECO:0000256" key="7">
    <source>
        <dbReference type="PROSITE-ProRule" id="PRU00207"/>
    </source>
</evidence>
<dbReference type="InterPro" id="IPR001293">
    <property type="entry name" value="Znf_TRAF"/>
</dbReference>
<evidence type="ECO:0000256" key="1">
    <source>
        <dbReference type="ARBA" id="ARBA00022723"/>
    </source>
</evidence>
<proteinExistence type="predicted"/>
<evidence type="ECO:0000256" key="3">
    <source>
        <dbReference type="ARBA" id="ARBA00022771"/>
    </source>
</evidence>
<keyword evidence="1 7" id="KW-0479">Metal-binding</keyword>
<accession>A0A812U9R7</accession>
<name>A0A812U9R7_SYMPI</name>
<dbReference type="Pfam" id="PF00023">
    <property type="entry name" value="Ank"/>
    <property type="match status" value="1"/>
</dbReference>
<dbReference type="InterPro" id="IPR036770">
    <property type="entry name" value="Ankyrin_rpt-contain_sf"/>
</dbReference>
<dbReference type="Gene3D" id="3.30.40.10">
    <property type="entry name" value="Zinc/RING finger domain, C3HC4 (zinc finger)"/>
    <property type="match status" value="1"/>
</dbReference>
<dbReference type="PANTHER" id="PTHR24198:SF165">
    <property type="entry name" value="ANKYRIN REPEAT-CONTAINING PROTEIN-RELATED"/>
    <property type="match status" value="1"/>
</dbReference>